<name>A0A0D0CIN4_9AGAR</name>
<proteinExistence type="predicted"/>
<organism evidence="1 2">
    <name type="scientific">Collybiopsis luxurians FD-317 M1</name>
    <dbReference type="NCBI Taxonomy" id="944289"/>
    <lineage>
        <taxon>Eukaryota</taxon>
        <taxon>Fungi</taxon>
        <taxon>Dikarya</taxon>
        <taxon>Basidiomycota</taxon>
        <taxon>Agaricomycotina</taxon>
        <taxon>Agaricomycetes</taxon>
        <taxon>Agaricomycetidae</taxon>
        <taxon>Agaricales</taxon>
        <taxon>Marasmiineae</taxon>
        <taxon>Omphalotaceae</taxon>
        <taxon>Collybiopsis</taxon>
        <taxon>Collybiopsis luxurians</taxon>
    </lineage>
</organism>
<keyword evidence="2" id="KW-1185">Reference proteome</keyword>
<dbReference type="AlphaFoldDB" id="A0A0D0CIN4"/>
<dbReference type="Proteomes" id="UP000053593">
    <property type="component" value="Unassembled WGS sequence"/>
</dbReference>
<dbReference type="EMBL" id="KN834767">
    <property type="protein sequence ID" value="KIK62509.1"/>
    <property type="molecule type" value="Genomic_DNA"/>
</dbReference>
<reference evidence="1 2" key="1">
    <citation type="submission" date="2014-04" db="EMBL/GenBank/DDBJ databases">
        <title>Evolutionary Origins and Diversification of the Mycorrhizal Mutualists.</title>
        <authorList>
            <consortium name="DOE Joint Genome Institute"/>
            <consortium name="Mycorrhizal Genomics Consortium"/>
            <person name="Kohler A."/>
            <person name="Kuo A."/>
            <person name="Nagy L.G."/>
            <person name="Floudas D."/>
            <person name="Copeland A."/>
            <person name="Barry K.W."/>
            <person name="Cichocki N."/>
            <person name="Veneault-Fourrey C."/>
            <person name="LaButti K."/>
            <person name="Lindquist E.A."/>
            <person name="Lipzen A."/>
            <person name="Lundell T."/>
            <person name="Morin E."/>
            <person name="Murat C."/>
            <person name="Riley R."/>
            <person name="Ohm R."/>
            <person name="Sun H."/>
            <person name="Tunlid A."/>
            <person name="Henrissat B."/>
            <person name="Grigoriev I.V."/>
            <person name="Hibbett D.S."/>
            <person name="Martin F."/>
        </authorList>
    </citation>
    <scope>NUCLEOTIDE SEQUENCE [LARGE SCALE GENOMIC DNA]</scope>
    <source>
        <strain evidence="1 2">FD-317 M1</strain>
    </source>
</reference>
<accession>A0A0D0CIN4</accession>
<evidence type="ECO:0000313" key="1">
    <source>
        <dbReference type="EMBL" id="KIK62509.1"/>
    </source>
</evidence>
<dbReference type="HOGENOM" id="CLU_1627241_0_0_1"/>
<evidence type="ECO:0000313" key="2">
    <source>
        <dbReference type="Proteomes" id="UP000053593"/>
    </source>
</evidence>
<protein>
    <submittedName>
        <fullName evidence="1">Uncharacterized protein</fullName>
    </submittedName>
</protein>
<sequence length="163" mass="18831">MVWIVRGRKKQQMSLEVGEKLGVYPLIQRQSEADHRREERYSGRSFRQADENLAAAPLEWNMLSKTSLLQESVPSEGQGKTGAILKSSVKCQPDALAKKCLPRSQPSHRSRSSCKGYEVNWSQKSQNKVHAHHYLFRHISRNFCRLHISTSEPRYWCISYVDS</sequence>
<gene>
    <name evidence="1" type="ORF">GYMLUDRAFT_502297</name>
</gene>